<dbReference type="Gene3D" id="3.40.50.10330">
    <property type="entry name" value="Probable inorganic polyphosphate/atp-NAD kinase, domain 1"/>
    <property type="match status" value="1"/>
</dbReference>
<feature type="domain" description="DAGKc" evidence="3">
    <location>
        <begin position="190"/>
        <end position="319"/>
    </location>
</feature>
<dbReference type="GO" id="GO:0016301">
    <property type="term" value="F:kinase activity"/>
    <property type="evidence" value="ECO:0007669"/>
    <property type="project" value="UniProtKB-KW"/>
</dbReference>
<keyword evidence="4" id="KW-0418">Kinase</keyword>
<sequence>MLFLEEYADQVRGDLRLGGGHGEHSSRTTAGDAAGPDVDPHPSGGRRLPGGSRPRGSRRNGGAQVSKADHSDRARSLARFALLAAAAAVLVVLVSLVETGPLIILQGLAGLAVCAVGAWWFLAHRGIVRVLGGALAVGAPMAVLALFLNGGLWFTAPAGVALWTGALGCARGALRADRRPDPPAAVRPGRPPRRPVLIMNPASGGGKVARFGLVERAEKLGARVLLLTPGTHTDVEELARKAVAEGADLLGVAGGDGTQAMVAAVAAEHDLPFLVISAGTRNHLAMDLGLDRSDPSRCLDALTDGVELRMDLGDVAGRAFVNTVSFGVYAAIVQRPEYRDAKAGTALDALPDLLSGGAGERLDALADGRPVSGQQALLVSNNPYSAADPLDVGRRPRLDGGELGVLGIRVDGAAQAADLAVRGALSPALTMLTSRRVEVRAAAGADSDAGADAGAASIPVAVDGEALTLPTPVVCTLRPRALRVLVPRDRPGAVDQAPELNWRRIATLALDRRGPGARS</sequence>
<evidence type="ECO:0000256" key="1">
    <source>
        <dbReference type="SAM" id="MobiDB-lite"/>
    </source>
</evidence>
<keyword evidence="2" id="KW-0472">Membrane</keyword>
<name>A0A369VJ50_9ACTN</name>
<dbReference type="AlphaFoldDB" id="A0A369VJ50"/>
<feature type="region of interest" description="Disordered" evidence="1">
    <location>
        <begin position="15"/>
        <end position="70"/>
    </location>
</feature>
<keyword evidence="2" id="KW-1133">Transmembrane helix</keyword>
<gene>
    <name evidence="4" type="ORF">DVZ84_04320</name>
</gene>
<feature type="compositionally biased region" description="Low complexity" evidence="1">
    <location>
        <begin position="42"/>
        <end position="54"/>
    </location>
</feature>
<organism evidence="4 5">
    <name type="scientific">Streptomyces parvulus</name>
    <dbReference type="NCBI Taxonomy" id="146923"/>
    <lineage>
        <taxon>Bacteria</taxon>
        <taxon>Bacillati</taxon>
        <taxon>Actinomycetota</taxon>
        <taxon>Actinomycetes</taxon>
        <taxon>Kitasatosporales</taxon>
        <taxon>Streptomycetaceae</taxon>
        <taxon>Streptomyces</taxon>
    </lineage>
</organism>
<protein>
    <submittedName>
        <fullName evidence="4">Diacylglycerol kinase</fullName>
    </submittedName>
</protein>
<dbReference type="Proteomes" id="UP000253742">
    <property type="component" value="Unassembled WGS sequence"/>
</dbReference>
<evidence type="ECO:0000313" key="4">
    <source>
        <dbReference type="EMBL" id="RDD90579.1"/>
    </source>
</evidence>
<feature type="transmembrane region" description="Helical" evidence="2">
    <location>
        <begin position="77"/>
        <end position="97"/>
    </location>
</feature>
<comment type="caution">
    <text evidence="4">The sequence shown here is derived from an EMBL/GenBank/DDBJ whole genome shotgun (WGS) entry which is preliminary data.</text>
</comment>
<evidence type="ECO:0000313" key="5">
    <source>
        <dbReference type="Proteomes" id="UP000253742"/>
    </source>
</evidence>
<dbReference type="Gene3D" id="2.60.200.40">
    <property type="match status" value="1"/>
</dbReference>
<feature type="transmembrane region" description="Helical" evidence="2">
    <location>
        <begin position="130"/>
        <end position="148"/>
    </location>
</feature>
<accession>A0A369VJ50</accession>
<proteinExistence type="predicted"/>
<keyword evidence="2" id="KW-0812">Transmembrane</keyword>
<evidence type="ECO:0000259" key="3">
    <source>
        <dbReference type="PROSITE" id="PS50146"/>
    </source>
</evidence>
<evidence type="ECO:0000256" key="2">
    <source>
        <dbReference type="SAM" id="Phobius"/>
    </source>
</evidence>
<feature type="compositionally biased region" description="Basic and acidic residues" evidence="1">
    <location>
        <begin position="15"/>
        <end position="26"/>
    </location>
</feature>
<dbReference type="InterPro" id="IPR017438">
    <property type="entry name" value="ATP-NAD_kinase_N"/>
</dbReference>
<dbReference type="EMBL" id="QQBH01000002">
    <property type="protein sequence ID" value="RDD90579.1"/>
    <property type="molecule type" value="Genomic_DNA"/>
</dbReference>
<keyword evidence="4" id="KW-0808">Transferase</keyword>
<dbReference type="STRING" id="146923.Spa2297_00470"/>
<feature type="transmembrane region" description="Helical" evidence="2">
    <location>
        <begin position="103"/>
        <end position="123"/>
    </location>
</feature>
<dbReference type="InterPro" id="IPR001206">
    <property type="entry name" value="Diacylglycerol_kinase_cat_dom"/>
</dbReference>
<dbReference type="Pfam" id="PF00781">
    <property type="entry name" value="DAGK_cat"/>
    <property type="match status" value="1"/>
</dbReference>
<reference evidence="4 5" key="1">
    <citation type="submission" date="2018-07" db="EMBL/GenBank/DDBJ databases">
        <title>Genome guided investigation of antibiotics producing actinomycetales strain isolated from a Macau mangrove ecosystem.</title>
        <authorList>
            <person name="Hu D."/>
        </authorList>
    </citation>
    <scope>NUCLEOTIDE SEQUENCE [LARGE SCALE GENOMIC DNA]</scope>
    <source>
        <strain evidence="4 5">2297</strain>
    </source>
</reference>
<dbReference type="PROSITE" id="PS50146">
    <property type="entry name" value="DAGK"/>
    <property type="match status" value="1"/>
</dbReference>
<dbReference type="OrthoDB" id="3208200at2"/>
<dbReference type="InterPro" id="IPR016064">
    <property type="entry name" value="NAD/diacylglycerol_kinase_sf"/>
</dbReference>
<dbReference type="SUPFAM" id="SSF111331">
    <property type="entry name" value="NAD kinase/diacylglycerol kinase-like"/>
    <property type="match status" value="1"/>
</dbReference>